<dbReference type="AlphaFoldDB" id="H5X8K0"/>
<evidence type="ECO:0000259" key="1">
    <source>
        <dbReference type="SMART" id="SM00923"/>
    </source>
</evidence>
<dbReference type="Pfam" id="PF03621">
    <property type="entry name" value="MbtH"/>
    <property type="match status" value="1"/>
</dbReference>
<accession>H5X8K0</accession>
<dbReference type="Gene3D" id="3.90.820.10">
    <property type="entry name" value="Structural Genomics, Unknown Function 30-nov-00 1gh9 Mol_id"/>
    <property type="match status" value="1"/>
</dbReference>
<reference evidence="2 3" key="1">
    <citation type="journal article" date="2012" name="Stand. Genomic Sci.">
        <title>Genome sequence of the ocean sediment bacterium Saccharomonospora marina type strain (XMU15(T)).</title>
        <authorList>
            <person name="Klenk H.P."/>
            <person name="Lu M."/>
            <person name="Lucas S."/>
            <person name="Lapidus A."/>
            <person name="Copeland A."/>
            <person name="Pitluck S."/>
            <person name="Goodwin L.A."/>
            <person name="Han C."/>
            <person name="Tapia R."/>
            <person name="Brambilla E.M."/>
            <person name="Potter G."/>
            <person name="Land M."/>
            <person name="Ivanova N."/>
            <person name="Rohde M."/>
            <person name="Goker M."/>
            <person name="Detter J.C."/>
            <person name="Li W.J."/>
            <person name="Kyrpides N.C."/>
            <person name="Woyke T."/>
        </authorList>
    </citation>
    <scope>NUCLEOTIDE SEQUENCE [LARGE SCALE GENOMIC DNA]</scope>
    <source>
        <strain evidence="2 3">XMU15</strain>
    </source>
</reference>
<dbReference type="PANTHER" id="PTHR38444">
    <property type="entry name" value="ENTEROBACTIN BIOSYNTHESIS PROTEIN YBDZ"/>
    <property type="match status" value="1"/>
</dbReference>
<feature type="domain" description="MbtH-like" evidence="1">
    <location>
        <begin position="3"/>
        <end position="53"/>
    </location>
</feature>
<gene>
    <name evidence="2" type="ORF">SacmaDRAFT_3138</name>
</gene>
<dbReference type="GO" id="GO:0005829">
    <property type="term" value="C:cytosol"/>
    <property type="evidence" value="ECO:0007669"/>
    <property type="project" value="TreeGrafter"/>
</dbReference>
<dbReference type="EMBL" id="CM001439">
    <property type="protein sequence ID" value="EHR51369.1"/>
    <property type="molecule type" value="Genomic_DNA"/>
</dbReference>
<protein>
    <recommendedName>
        <fullName evidence="1">MbtH-like domain-containing protein</fullName>
    </recommendedName>
</protein>
<dbReference type="STRING" id="882083.SacmaDRAFT_3138"/>
<evidence type="ECO:0000313" key="2">
    <source>
        <dbReference type="EMBL" id="EHR51369.1"/>
    </source>
</evidence>
<dbReference type="Proteomes" id="UP000004926">
    <property type="component" value="Chromosome"/>
</dbReference>
<proteinExistence type="predicted"/>
<dbReference type="SUPFAM" id="SSF160582">
    <property type="entry name" value="MbtH-like"/>
    <property type="match status" value="1"/>
</dbReference>
<name>H5X8K0_9PSEU</name>
<dbReference type="SMART" id="SM00923">
    <property type="entry name" value="MbtH"/>
    <property type="match status" value="1"/>
</dbReference>
<evidence type="ECO:0000313" key="3">
    <source>
        <dbReference type="Proteomes" id="UP000004926"/>
    </source>
</evidence>
<sequence>MNNPFERDDIHYYALVNGEGQYSMWPTTIEVPEGWSVAHGPSDRQSCVEFIEHTWTDMRPKSLIDAMEGTTSSPPE</sequence>
<dbReference type="PANTHER" id="PTHR38444:SF1">
    <property type="entry name" value="ENTEROBACTIN BIOSYNTHESIS PROTEIN YBDZ"/>
    <property type="match status" value="1"/>
</dbReference>
<organism evidence="2 3">
    <name type="scientific">Saccharomonospora marina XMU15</name>
    <dbReference type="NCBI Taxonomy" id="882083"/>
    <lineage>
        <taxon>Bacteria</taxon>
        <taxon>Bacillati</taxon>
        <taxon>Actinomycetota</taxon>
        <taxon>Actinomycetes</taxon>
        <taxon>Pseudonocardiales</taxon>
        <taxon>Pseudonocardiaceae</taxon>
        <taxon>Saccharomonospora</taxon>
    </lineage>
</organism>
<dbReference type="InterPro" id="IPR038020">
    <property type="entry name" value="MbtH-like_sf"/>
</dbReference>
<dbReference type="eggNOG" id="COG3251">
    <property type="taxonomic scope" value="Bacteria"/>
</dbReference>
<dbReference type="InterPro" id="IPR005153">
    <property type="entry name" value="MbtH-like_dom"/>
</dbReference>
<dbReference type="InterPro" id="IPR037407">
    <property type="entry name" value="MLP_fam"/>
</dbReference>
<dbReference type="GO" id="GO:0019290">
    <property type="term" value="P:siderophore biosynthetic process"/>
    <property type="evidence" value="ECO:0007669"/>
    <property type="project" value="TreeGrafter"/>
</dbReference>
<dbReference type="OrthoDB" id="7584480at2"/>
<keyword evidence="3" id="KW-1185">Reference proteome</keyword>
<dbReference type="HOGENOM" id="CLU_181321_1_0_11"/>